<accession>C6LCV2</accession>
<protein>
    <submittedName>
        <fullName evidence="1">Uncharacterized protein</fullName>
    </submittedName>
</protein>
<sequence length="96" mass="10735">MANNDFSWMNNPALKNIDASKLQMLMTLADQGKGKSQKELLPFLMAAASQTKSSGKSFTNEETNLILEVLKQGKSPEETAKIEQMVSLIQKMKQMR</sequence>
<dbReference type="eggNOG" id="ENOG50325UR">
    <property type="taxonomic scope" value="Bacteria"/>
</dbReference>
<dbReference type="AlphaFoldDB" id="C6LCV2"/>
<organism evidence="1 2">
    <name type="scientific">Marvinbryantia formatexigens DSM 14469</name>
    <dbReference type="NCBI Taxonomy" id="478749"/>
    <lineage>
        <taxon>Bacteria</taxon>
        <taxon>Bacillati</taxon>
        <taxon>Bacillota</taxon>
        <taxon>Clostridia</taxon>
        <taxon>Lachnospirales</taxon>
        <taxon>Lachnospiraceae</taxon>
        <taxon>Marvinbryantia</taxon>
    </lineage>
</organism>
<dbReference type="Proteomes" id="UP000005561">
    <property type="component" value="Unassembled WGS sequence"/>
</dbReference>
<comment type="caution">
    <text evidence="1">The sequence shown here is derived from an EMBL/GenBank/DDBJ whole genome shotgun (WGS) entry which is preliminary data.</text>
</comment>
<reference evidence="1" key="1">
    <citation type="submission" date="2009-07" db="EMBL/GenBank/DDBJ databases">
        <authorList>
            <person name="Weinstock G."/>
            <person name="Sodergren E."/>
            <person name="Clifton S."/>
            <person name="Fulton L."/>
            <person name="Fulton B."/>
            <person name="Courtney L."/>
            <person name="Fronick C."/>
            <person name="Harrison M."/>
            <person name="Strong C."/>
            <person name="Farmer C."/>
            <person name="Delahaunty K."/>
            <person name="Markovic C."/>
            <person name="Hall O."/>
            <person name="Minx P."/>
            <person name="Tomlinson C."/>
            <person name="Mitreva M."/>
            <person name="Nelson J."/>
            <person name="Hou S."/>
            <person name="Wollam A."/>
            <person name="Pepin K.H."/>
            <person name="Johnson M."/>
            <person name="Bhonagiri V."/>
            <person name="Nash W.E."/>
            <person name="Warren W."/>
            <person name="Chinwalla A."/>
            <person name="Mardis E.R."/>
            <person name="Wilson R.K."/>
        </authorList>
    </citation>
    <scope>NUCLEOTIDE SEQUENCE [LARGE SCALE GENOMIC DNA]</scope>
    <source>
        <strain evidence="1">DSM 14469</strain>
    </source>
</reference>
<dbReference type="RefSeq" id="WP_006861244.1">
    <property type="nucleotide sequence ID" value="NZ_ACCL02000005.1"/>
</dbReference>
<name>C6LCV2_9FIRM</name>
<evidence type="ECO:0000313" key="2">
    <source>
        <dbReference type="Proteomes" id="UP000005561"/>
    </source>
</evidence>
<gene>
    <name evidence="1" type="ORF">BRYFOR_06450</name>
</gene>
<keyword evidence="2" id="KW-1185">Reference proteome</keyword>
<proteinExistence type="predicted"/>
<dbReference type="EMBL" id="ACCL02000005">
    <property type="protein sequence ID" value="EET61766.1"/>
    <property type="molecule type" value="Genomic_DNA"/>
</dbReference>
<dbReference type="OrthoDB" id="1957242at2"/>
<evidence type="ECO:0000313" key="1">
    <source>
        <dbReference type="EMBL" id="EET61766.1"/>
    </source>
</evidence>